<dbReference type="Proteomes" id="UP000436522">
    <property type="component" value="Unassembled WGS sequence"/>
</dbReference>
<evidence type="ECO:0000313" key="3">
    <source>
        <dbReference type="EMBL" id="GFE50147.1"/>
    </source>
</evidence>
<reference evidence="3 4" key="1">
    <citation type="submission" date="2019-12" db="EMBL/GenBank/DDBJ databases">
        <title>Roseobacter cerasinus sp. nov., isolated from seawater around aquaculture.</title>
        <authorList>
            <person name="Muramatsu S."/>
            <person name="Takabe Y."/>
            <person name="Mori K."/>
            <person name="Takaichi S."/>
            <person name="Hanada S."/>
        </authorList>
    </citation>
    <scope>NUCLEOTIDE SEQUENCE [LARGE SCALE GENOMIC DNA]</scope>
    <source>
        <strain evidence="3 4">AI77</strain>
    </source>
</reference>
<dbReference type="InterPro" id="IPR009506">
    <property type="entry name" value="YjiS-like"/>
</dbReference>
<dbReference type="OrthoDB" id="8005167at2"/>
<name>A0A640VQU4_9RHOB</name>
<feature type="domain" description="YjiS-like" evidence="2">
    <location>
        <begin position="36"/>
        <end position="67"/>
    </location>
</feature>
<keyword evidence="1" id="KW-1133">Transmembrane helix</keyword>
<proteinExistence type="predicted"/>
<dbReference type="EMBL" id="BLIV01000003">
    <property type="protein sequence ID" value="GFE50147.1"/>
    <property type="molecule type" value="Genomic_DNA"/>
</dbReference>
<gene>
    <name evidence="3" type="ORF">So717_19000</name>
</gene>
<dbReference type="AlphaFoldDB" id="A0A640VQU4"/>
<evidence type="ECO:0000256" key="1">
    <source>
        <dbReference type="SAM" id="Phobius"/>
    </source>
</evidence>
<accession>A0A640VQU4</accession>
<feature type="transmembrane region" description="Helical" evidence="1">
    <location>
        <begin position="20"/>
        <end position="40"/>
    </location>
</feature>
<sequence>MARATSLSTETLTYLAEARIVPMLAVIAVEFAVCLSKWATRRETRRALKKLTDWELRDVGLTPEQARDEAAKVFWRA</sequence>
<keyword evidence="4" id="KW-1185">Reference proteome</keyword>
<evidence type="ECO:0000259" key="2">
    <source>
        <dbReference type="Pfam" id="PF06568"/>
    </source>
</evidence>
<comment type="caution">
    <text evidence="3">The sequence shown here is derived from an EMBL/GenBank/DDBJ whole genome shotgun (WGS) entry which is preliminary data.</text>
</comment>
<dbReference type="RefSeq" id="WP_159976587.1">
    <property type="nucleotide sequence ID" value="NZ_BLIV01000003.1"/>
</dbReference>
<organism evidence="3 4">
    <name type="scientific">Roseobacter cerasinus</name>
    <dbReference type="NCBI Taxonomy" id="2602289"/>
    <lineage>
        <taxon>Bacteria</taxon>
        <taxon>Pseudomonadati</taxon>
        <taxon>Pseudomonadota</taxon>
        <taxon>Alphaproteobacteria</taxon>
        <taxon>Rhodobacterales</taxon>
        <taxon>Roseobacteraceae</taxon>
        <taxon>Roseobacter</taxon>
    </lineage>
</organism>
<keyword evidence="1" id="KW-0812">Transmembrane</keyword>
<dbReference type="Pfam" id="PF06568">
    <property type="entry name" value="YjiS-like"/>
    <property type="match status" value="1"/>
</dbReference>
<protein>
    <recommendedName>
        <fullName evidence="2">YjiS-like domain-containing protein</fullName>
    </recommendedName>
</protein>
<evidence type="ECO:0000313" key="4">
    <source>
        <dbReference type="Proteomes" id="UP000436522"/>
    </source>
</evidence>
<keyword evidence="1" id="KW-0472">Membrane</keyword>